<comment type="caution">
    <text evidence="2">The sequence shown here is derived from an EMBL/GenBank/DDBJ whole genome shotgun (WGS) entry which is preliminary data.</text>
</comment>
<feature type="domain" description="Phosphodiester glycosidase" evidence="1">
    <location>
        <begin position="123"/>
        <end position="332"/>
    </location>
</feature>
<evidence type="ECO:0000259" key="1">
    <source>
        <dbReference type="Pfam" id="PF09992"/>
    </source>
</evidence>
<reference evidence="2 3" key="1">
    <citation type="submission" date="2019-04" db="EMBL/GenBank/DDBJ databases">
        <title>Pedobacter sp. RP-1-16 sp. nov., isolated from Arctic soil.</title>
        <authorList>
            <person name="Dahal R.H."/>
            <person name="Kim D.-U."/>
        </authorList>
    </citation>
    <scope>NUCLEOTIDE SEQUENCE [LARGE SCALE GENOMIC DNA]</scope>
    <source>
        <strain evidence="2 3">RP-1-16</strain>
    </source>
</reference>
<keyword evidence="2" id="KW-0378">Hydrolase</keyword>
<organism evidence="2 3">
    <name type="scientific">Pedobacter hiemivivus</name>
    <dbReference type="NCBI Taxonomy" id="2530454"/>
    <lineage>
        <taxon>Bacteria</taxon>
        <taxon>Pseudomonadati</taxon>
        <taxon>Bacteroidota</taxon>
        <taxon>Sphingobacteriia</taxon>
        <taxon>Sphingobacteriales</taxon>
        <taxon>Sphingobacteriaceae</taxon>
        <taxon>Pedobacter</taxon>
    </lineage>
</organism>
<dbReference type="GO" id="GO:0016798">
    <property type="term" value="F:hydrolase activity, acting on glycosyl bonds"/>
    <property type="evidence" value="ECO:0007669"/>
    <property type="project" value="UniProtKB-KW"/>
</dbReference>
<dbReference type="EMBL" id="SWDX01000016">
    <property type="protein sequence ID" value="TKC55562.1"/>
    <property type="molecule type" value="Genomic_DNA"/>
</dbReference>
<dbReference type="PANTHER" id="PTHR40446">
    <property type="entry name" value="N-ACETYLGLUCOSAMINE-1-PHOSPHODIESTER ALPHA-N-ACETYLGLUCOSAMINIDASE"/>
    <property type="match status" value="1"/>
</dbReference>
<dbReference type="Proteomes" id="UP000309594">
    <property type="component" value="Unassembled WGS sequence"/>
</dbReference>
<dbReference type="InterPro" id="IPR018711">
    <property type="entry name" value="NAGPA"/>
</dbReference>
<sequence>MGLQDRLQMDGQYVLKNNKIVIMKMKKHWLWVILICFVAGCSGKKLLTNNNPIDEILLDETGWTIDTLRNDVIWYKFSSATDKQFADQNVNVICFNPKAKGQLIFDYKKEKDSLSVFAGRIPGAIAGINATYFLEKKDSADYMHLRLKGKDLQQVKIPKTSIYWWKHQGMFTFNDEGNAFEIRFSPENFGTVKSANIMTGAPMLIDNFNPVGLKFADTTGMGSKVNKLHYEHYLRHQGVRHPRTAIAVTKEGYLLLITVDGRNKIAKGMSAKELTEFLRRYFNPKSAMNIDGGGSTMMWVKGQPYNGIVNYPTDNKKFDHYGQRMVETVIIIK</sequence>
<proteinExistence type="predicted"/>
<dbReference type="AlphaFoldDB" id="A0A4U1G401"/>
<protein>
    <submittedName>
        <fullName evidence="2">Phosphodiester glycosidase family protein</fullName>
    </submittedName>
</protein>
<dbReference type="PANTHER" id="PTHR40446:SF2">
    <property type="entry name" value="N-ACETYLGLUCOSAMINE-1-PHOSPHODIESTER ALPHA-N-ACETYLGLUCOSAMINIDASE"/>
    <property type="match status" value="1"/>
</dbReference>
<name>A0A4U1G401_9SPHI</name>
<dbReference type="Pfam" id="PF09992">
    <property type="entry name" value="NAGPA"/>
    <property type="match status" value="1"/>
</dbReference>
<gene>
    <name evidence="2" type="ORF">FBD94_24710</name>
</gene>
<accession>A0A4U1G401</accession>
<evidence type="ECO:0000313" key="3">
    <source>
        <dbReference type="Proteomes" id="UP000309594"/>
    </source>
</evidence>
<keyword evidence="2" id="KW-0326">Glycosidase</keyword>
<evidence type="ECO:0000313" key="2">
    <source>
        <dbReference type="EMBL" id="TKC55562.1"/>
    </source>
</evidence>